<sequence length="64" mass="7534">MTNKEYTEKYDEIINRNAIKLVNDLKPFEQSETLHILMIKLALATTSRELRQLNIDDINSLNKK</sequence>
<name>A0A6J5MKD5_9CAUD</name>
<accession>A0A6J5MKD5</accession>
<proteinExistence type="predicted"/>
<dbReference type="EMBL" id="LR796478">
    <property type="protein sequence ID" value="CAB4147008.1"/>
    <property type="molecule type" value="Genomic_DNA"/>
</dbReference>
<evidence type="ECO:0000313" key="1">
    <source>
        <dbReference type="EMBL" id="CAB4147008.1"/>
    </source>
</evidence>
<reference evidence="1" key="1">
    <citation type="submission" date="2020-04" db="EMBL/GenBank/DDBJ databases">
        <authorList>
            <person name="Chiriac C."/>
            <person name="Salcher M."/>
            <person name="Ghai R."/>
            <person name="Kavagutti S V."/>
        </authorList>
    </citation>
    <scope>NUCLEOTIDE SEQUENCE</scope>
</reference>
<organism evidence="1">
    <name type="scientific">uncultured Caudovirales phage</name>
    <dbReference type="NCBI Taxonomy" id="2100421"/>
    <lineage>
        <taxon>Viruses</taxon>
        <taxon>Duplodnaviria</taxon>
        <taxon>Heunggongvirae</taxon>
        <taxon>Uroviricota</taxon>
        <taxon>Caudoviricetes</taxon>
        <taxon>Peduoviridae</taxon>
        <taxon>Maltschvirus</taxon>
        <taxon>Maltschvirus maltsch</taxon>
    </lineage>
</organism>
<gene>
    <name evidence="1" type="ORF">UFOVP518_7</name>
</gene>
<protein>
    <submittedName>
        <fullName evidence="1">Uncharacterized protein</fullName>
    </submittedName>
</protein>